<accession>A0ABZ2KZ04</accession>
<dbReference type="RefSeq" id="WP_394831831.1">
    <property type="nucleotide sequence ID" value="NZ_CP089929.1"/>
</dbReference>
<dbReference type="Gene3D" id="3.30.300.160">
    <property type="entry name" value="Type II secretion system, protein E, N-terminal domain"/>
    <property type="match status" value="1"/>
</dbReference>
<dbReference type="InterPro" id="IPR011989">
    <property type="entry name" value="ARM-like"/>
</dbReference>
<proteinExistence type="predicted"/>
<evidence type="ECO:0000256" key="1">
    <source>
        <dbReference type="SAM" id="MobiDB-lite"/>
    </source>
</evidence>
<dbReference type="Gene3D" id="1.25.10.10">
    <property type="entry name" value="Leucine-rich Repeat Variant"/>
    <property type="match status" value="1"/>
</dbReference>
<dbReference type="InterPro" id="IPR016024">
    <property type="entry name" value="ARM-type_fold"/>
</dbReference>
<dbReference type="EMBL" id="CP089983">
    <property type="protein sequence ID" value="WXB02205.1"/>
    <property type="molecule type" value="Genomic_DNA"/>
</dbReference>
<dbReference type="SUPFAM" id="SSF160246">
    <property type="entry name" value="EspE N-terminal domain-like"/>
    <property type="match status" value="1"/>
</dbReference>
<feature type="region of interest" description="Disordered" evidence="1">
    <location>
        <begin position="163"/>
        <end position="271"/>
    </location>
</feature>
<evidence type="ECO:0000313" key="3">
    <source>
        <dbReference type="EMBL" id="WXB02205.1"/>
    </source>
</evidence>
<dbReference type="InterPro" id="IPR037257">
    <property type="entry name" value="T2SS_E_N_sf"/>
</dbReference>
<dbReference type="Proteomes" id="UP001374803">
    <property type="component" value="Chromosome"/>
</dbReference>
<evidence type="ECO:0000313" key="4">
    <source>
        <dbReference type="Proteomes" id="UP001374803"/>
    </source>
</evidence>
<dbReference type="InterPro" id="IPR029016">
    <property type="entry name" value="GAF-like_dom_sf"/>
</dbReference>
<keyword evidence="4" id="KW-1185">Reference proteome</keyword>
<dbReference type="Gene3D" id="3.30.450.40">
    <property type="match status" value="1"/>
</dbReference>
<dbReference type="SUPFAM" id="SSF48371">
    <property type="entry name" value="ARM repeat"/>
    <property type="match status" value="1"/>
</dbReference>
<evidence type="ECO:0000259" key="2">
    <source>
        <dbReference type="Pfam" id="PF05157"/>
    </source>
</evidence>
<protein>
    <recommendedName>
        <fullName evidence="2">Type II secretion system protein GspE N-terminal domain-containing protein</fullName>
    </recommendedName>
</protein>
<sequence>MSLSSFVVQNEIATMRQAEEALARQVLYGGDFITNLLEVAAIDERKLTRAAAEAYGLLPAPSGELPAPERRARTMIPVDLAAHRSLYPLALSFDGDELVLAVSEPLAPEEEEQLNFALGVPIVQRIAPLVRIRQALHREFGAPLERRLERLLLRLHGDSRAISSDLPPLLRDAPSPEEPPAPPQRTGEHAVIPDVTLPPAPPVPVFTIPIEPRLPDEDLDEPDGPQQHLRQSVPPSDIQSRMEVAPPPMRTTPVGAGPVSPPPSVEPSPSRLATLVRESSVMPRPVRRRRGPLTLEAASAELENVADRDHLMDLFFDFARQYFDYSAMFIVHTDLAEGREAFGPGASRDRVAGIGVPLDLPSILASARDIRAPIVANPDLGGLDGVLLKDLERPTKHTIMCVPLVVRSRVVAVLYGDAGDLDIDRDAVAEVPTFALLAGQTLERMILKKKLGGFSGAGAAGGSGGGAGRLADPSLVLSKRGMRTPSAQERALRAEALGRALFSGAATIRASTSTPPPSAPRPDLVRQDEAAETASAPAAEEQELAALDESGGGAVEEPQPERISYSESGWDDVVFTPVAAEAAPAEAAAQEHEEQAPRAQEAAASAGRAPSPDEEEIFSDAADAVDVSEDASEAEQRARDAALSDIVVPPRTPPMPHADAEALPSVIVDVSRELELLVERYLEIGDDDYAEGELLREGHQAMPVLMARFPGPILREPPANEKELPMASACGPVLRLIAMQRRVALPWVLEHVDSRNEEKRYWATFLLRELAYVDAIPRLVTRLLDVSDRVRRAARWATAGMARQHGEETARELGRVVRDPTVDSKKRLTMLEVLEEIREPLAVPTFIAVLNDDSEDIAVAARRALLVVARQDFARDTRRWTQWWNANSSRDRIEWLIDALVHDSQVIRRAAGEELKAITKEYFGYYDDLPKRDRDRAQARYHEWWITEGRARFMRPT</sequence>
<feature type="compositionally biased region" description="Polar residues" evidence="1">
    <location>
        <begin position="228"/>
        <end position="239"/>
    </location>
</feature>
<feature type="region of interest" description="Disordered" evidence="1">
    <location>
        <begin position="507"/>
        <end position="568"/>
    </location>
</feature>
<feature type="compositionally biased region" description="Low complexity" evidence="1">
    <location>
        <begin position="532"/>
        <end position="549"/>
    </location>
</feature>
<reference evidence="3" key="1">
    <citation type="submission" date="2021-12" db="EMBL/GenBank/DDBJ databases">
        <title>Discovery of the Pendulisporaceae a myxobacterial family with distinct sporulation behavior and unique specialized metabolism.</title>
        <authorList>
            <person name="Garcia R."/>
            <person name="Popoff A."/>
            <person name="Bader C.D."/>
            <person name="Loehr J."/>
            <person name="Walesch S."/>
            <person name="Walt C."/>
            <person name="Boldt J."/>
            <person name="Bunk B."/>
            <person name="Haeckl F.J.F.P.J."/>
            <person name="Gunesch A.P."/>
            <person name="Birkelbach J."/>
            <person name="Nuebel U."/>
            <person name="Pietschmann T."/>
            <person name="Bach T."/>
            <person name="Mueller R."/>
        </authorList>
    </citation>
    <scope>NUCLEOTIDE SEQUENCE</scope>
    <source>
        <strain evidence="3">MSr11367</strain>
    </source>
</reference>
<organism evidence="3 4">
    <name type="scientific">Pendulispora rubella</name>
    <dbReference type="NCBI Taxonomy" id="2741070"/>
    <lineage>
        <taxon>Bacteria</taxon>
        <taxon>Pseudomonadati</taxon>
        <taxon>Myxococcota</taxon>
        <taxon>Myxococcia</taxon>
        <taxon>Myxococcales</taxon>
        <taxon>Sorangiineae</taxon>
        <taxon>Pendulisporaceae</taxon>
        <taxon>Pendulispora</taxon>
    </lineage>
</organism>
<name>A0ABZ2KZ04_9BACT</name>
<feature type="domain" description="Type II secretion system protein GspE N-terminal" evidence="2">
    <location>
        <begin position="67"/>
        <end position="142"/>
    </location>
</feature>
<feature type="region of interest" description="Disordered" evidence="1">
    <location>
        <begin position="582"/>
        <end position="616"/>
    </location>
</feature>
<gene>
    <name evidence="3" type="ORF">LVJ94_35480</name>
</gene>
<dbReference type="Pfam" id="PF05157">
    <property type="entry name" value="MshEN"/>
    <property type="match status" value="1"/>
</dbReference>
<dbReference type="SUPFAM" id="SSF55781">
    <property type="entry name" value="GAF domain-like"/>
    <property type="match status" value="1"/>
</dbReference>
<feature type="compositionally biased region" description="Low complexity" evidence="1">
    <location>
        <begin position="597"/>
        <end position="610"/>
    </location>
</feature>
<dbReference type="InterPro" id="IPR007831">
    <property type="entry name" value="T2SS_GspE_N"/>
</dbReference>